<name>S6AFX4_SULDS</name>
<dbReference type="AlphaFoldDB" id="S6AFX4"/>
<organism evidence="1 2">
    <name type="scientific">Sulfuricella denitrificans (strain DSM 22764 / NBRC 105220 / skB26)</name>
    <dbReference type="NCBI Taxonomy" id="1163617"/>
    <lineage>
        <taxon>Bacteria</taxon>
        <taxon>Pseudomonadati</taxon>
        <taxon>Pseudomonadota</taxon>
        <taxon>Betaproteobacteria</taxon>
        <taxon>Nitrosomonadales</taxon>
        <taxon>Sulfuricellaceae</taxon>
        <taxon>Sulfuricella</taxon>
    </lineage>
</organism>
<evidence type="ECO:0000313" key="2">
    <source>
        <dbReference type="Proteomes" id="UP000015559"/>
    </source>
</evidence>
<dbReference type="Proteomes" id="UP000015559">
    <property type="component" value="Chromosome"/>
</dbReference>
<keyword evidence="2" id="KW-1185">Reference proteome</keyword>
<reference evidence="1 2" key="1">
    <citation type="journal article" date="2012" name="Appl. Environ. Microbiol.">
        <title>Draft genome sequence of a psychrotolerant sulfur-oxidizing bacterium, Sulfuricella denitrificans skB26, and proteomic insights into cold adaptation.</title>
        <authorList>
            <person name="Watanabe T."/>
            <person name="Kojima H."/>
            <person name="Fukui M."/>
        </authorList>
    </citation>
    <scope>NUCLEOTIDE SEQUENCE [LARGE SCALE GENOMIC DNA]</scope>
    <source>
        <strain evidence="2">skB26</strain>
    </source>
</reference>
<dbReference type="HOGENOM" id="CLU_195388_0_0_4"/>
<dbReference type="EMBL" id="AP013066">
    <property type="protein sequence ID" value="BAN34841.1"/>
    <property type="molecule type" value="Genomic_DNA"/>
</dbReference>
<sequence length="81" mass="9447">MAEREQLFENRMIRLERALEMENHNGLKLMMAIRRICNRAAAEGKTIVRPATLRQMDKHISRMRKTLKAGLSEKPHTASLF</sequence>
<proteinExistence type="predicted"/>
<evidence type="ECO:0000313" key="1">
    <source>
        <dbReference type="EMBL" id="BAN34841.1"/>
    </source>
</evidence>
<accession>S6AFX4</accession>
<dbReference type="STRING" id="1163617.SCD_n01002"/>
<protein>
    <submittedName>
        <fullName evidence="1">Uncharacterized protein</fullName>
    </submittedName>
</protein>
<gene>
    <name evidence="1" type="ORF">SCD_n01002</name>
</gene>
<dbReference type="KEGG" id="sdr:SCD_n01002"/>